<sequence length="53" mass="5617">MNRTFGPDGVGGESAKVDDAANKIQIIEASKRRCIIANLSGREKTGVGVENRS</sequence>
<evidence type="ECO:0000313" key="2">
    <source>
        <dbReference type="Proteomes" id="UP000010959"/>
    </source>
</evidence>
<accession>L7C923</accession>
<comment type="caution">
    <text evidence="1">The sequence shown here is derived from an EMBL/GenBank/DDBJ whole genome shotgun (WGS) entry which is preliminary data.</text>
</comment>
<gene>
    <name evidence="1" type="ORF">RBSWK_06457</name>
</gene>
<organism evidence="1 2">
    <name type="scientific">Rhodopirellula baltica SWK14</name>
    <dbReference type="NCBI Taxonomy" id="993516"/>
    <lineage>
        <taxon>Bacteria</taxon>
        <taxon>Pseudomonadati</taxon>
        <taxon>Planctomycetota</taxon>
        <taxon>Planctomycetia</taxon>
        <taxon>Pirellulales</taxon>
        <taxon>Pirellulaceae</taxon>
        <taxon>Rhodopirellula</taxon>
    </lineage>
</organism>
<protein>
    <submittedName>
        <fullName evidence="1">Uncharacterized protein</fullName>
    </submittedName>
</protein>
<proteinExistence type="predicted"/>
<dbReference type="AlphaFoldDB" id="L7C923"/>
<name>L7C923_RHOBT</name>
<dbReference type="PATRIC" id="fig|993516.3.peg.6924"/>
<dbReference type="Proteomes" id="UP000010959">
    <property type="component" value="Unassembled WGS sequence"/>
</dbReference>
<reference evidence="1 2" key="1">
    <citation type="journal article" date="2013" name="Mar. Genomics">
        <title>Expression of sulfatases in Rhodopirellula baltica and the diversity of sulfatases in the genus Rhodopirellula.</title>
        <authorList>
            <person name="Wegner C.E."/>
            <person name="Richter-Heitmann T."/>
            <person name="Klindworth A."/>
            <person name="Klockow C."/>
            <person name="Richter M."/>
            <person name="Achstetter T."/>
            <person name="Glockner F.O."/>
            <person name="Harder J."/>
        </authorList>
    </citation>
    <scope>NUCLEOTIDE SEQUENCE [LARGE SCALE GENOMIC DNA]</scope>
    <source>
        <strain evidence="1 2">SWK14</strain>
    </source>
</reference>
<dbReference type="EMBL" id="AMWG01000186">
    <property type="protein sequence ID" value="ELP29601.1"/>
    <property type="molecule type" value="Genomic_DNA"/>
</dbReference>
<evidence type="ECO:0000313" key="1">
    <source>
        <dbReference type="EMBL" id="ELP29601.1"/>
    </source>
</evidence>